<evidence type="ECO:0000313" key="3">
    <source>
        <dbReference type="EMBL" id="JAC23944.1"/>
    </source>
</evidence>
<feature type="domain" description="BPTI/Kunitz inhibitor" evidence="2">
    <location>
        <begin position="41"/>
        <end position="93"/>
    </location>
</feature>
<feature type="chain" id="PRO_5001515395" evidence="1">
    <location>
        <begin position="17"/>
        <end position="163"/>
    </location>
</feature>
<dbReference type="EMBL" id="GBBK01000538">
    <property type="protein sequence ID" value="JAC23944.1"/>
    <property type="molecule type" value="mRNA"/>
</dbReference>
<dbReference type="AlphaFoldDB" id="A0A023FRL0"/>
<protein>
    <submittedName>
        <fullName evidence="3">Putative kunitz-type serine protease inhibitor</fullName>
    </submittedName>
</protein>
<evidence type="ECO:0000256" key="1">
    <source>
        <dbReference type="SAM" id="SignalP"/>
    </source>
</evidence>
<reference evidence="3" key="1">
    <citation type="submission" date="2014-03" db="EMBL/GenBank/DDBJ databases">
        <title>The sialotranscriptome of Amblyomma triste, Amblyomma parvum and Amblyomma cajennense ticks, uncovered by 454-based RNA-seq.</title>
        <authorList>
            <person name="Garcia G.R."/>
            <person name="Gardinassi L.G."/>
            <person name="Ribeiro J.M."/>
            <person name="Anatriello E."/>
            <person name="Ferreira B.R."/>
            <person name="Moreira H.N."/>
            <person name="Mafra C."/>
            <person name="Olegario M.M."/>
            <person name="Szabo P.J."/>
            <person name="Miranda-Santos I.K."/>
            <person name="Maruyama S.R."/>
        </authorList>
    </citation>
    <scope>NUCLEOTIDE SEQUENCE</scope>
    <source>
        <strain evidence="3">Uberlandia</strain>
        <tissue evidence="3">Salivary glands</tissue>
    </source>
</reference>
<keyword evidence="1" id="KW-0732">Signal</keyword>
<dbReference type="Pfam" id="PF00014">
    <property type="entry name" value="Kunitz_BPTI"/>
    <property type="match status" value="1"/>
</dbReference>
<accession>A0A023FRL0</accession>
<feature type="signal peptide" evidence="1">
    <location>
        <begin position="1"/>
        <end position="16"/>
    </location>
</feature>
<dbReference type="GO" id="GO:0004867">
    <property type="term" value="F:serine-type endopeptidase inhibitor activity"/>
    <property type="evidence" value="ECO:0007669"/>
    <property type="project" value="InterPro"/>
</dbReference>
<proteinExistence type="evidence at transcript level"/>
<dbReference type="SUPFAM" id="SSF57362">
    <property type="entry name" value="BPTI-like"/>
    <property type="match status" value="2"/>
</dbReference>
<dbReference type="InterPro" id="IPR036880">
    <property type="entry name" value="Kunitz_BPTI_sf"/>
</dbReference>
<dbReference type="InterPro" id="IPR002223">
    <property type="entry name" value="Kunitz_BPTI"/>
</dbReference>
<evidence type="ECO:0000259" key="2">
    <source>
        <dbReference type="Pfam" id="PF00014"/>
    </source>
</evidence>
<organism evidence="3">
    <name type="scientific">Amblyomma cajennense</name>
    <name type="common">Cayenne tick</name>
    <name type="synonym">Acarus cajennensis</name>
    <dbReference type="NCBI Taxonomy" id="34607"/>
    <lineage>
        <taxon>Eukaryota</taxon>
        <taxon>Metazoa</taxon>
        <taxon>Ecdysozoa</taxon>
        <taxon>Arthropoda</taxon>
        <taxon>Chelicerata</taxon>
        <taxon>Arachnida</taxon>
        <taxon>Acari</taxon>
        <taxon>Parasitiformes</taxon>
        <taxon>Ixodida</taxon>
        <taxon>Ixodoidea</taxon>
        <taxon>Ixodidae</taxon>
        <taxon>Amblyomminae</taxon>
        <taxon>Amblyomma</taxon>
    </lineage>
</organism>
<sequence length="163" mass="18892">MKFLVIILLSCWSGAALRGNGEILESDSPNWPIRGDCGSVPVLRGKKCNNNLYERRYIYEHKTNKCRLWIRPKCEDADIGNVFKLRRHCMRTCIPDSPCLKAKRGKDNLPKNETEPGYTYYPSADYCRERRYQKGAKFGFQHNRFKTVDECQKECAPGQPLPL</sequence>
<name>A0A023FRL0_AMBCJ</name>
<dbReference type="Gene3D" id="4.10.410.10">
    <property type="entry name" value="Pancreatic trypsin inhibitor Kunitz domain"/>
    <property type="match status" value="1"/>
</dbReference>